<organism evidence="2 3">
    <name type="scientific">Vigna mungo</name>
    <name type="common">Black gram</name>
    <name type="synonym">Phaseolus mungo</name>
    <dbReference type="NCBI Taxonomy" id="3915"/>
    <lineage>
        <taxon>Eukaryota</taxon>
        <taxon>Viridiplantae</taxon>
        <taxon>Streptophyta</taxon>
        <taxon>Embryophyta</taxon>
        <taxon>Tracheophyta</taxon>
        <taxon>Spermatophyta</taxon>
        <taxon>Magnoliopsida</taxon>
        <taxon>eudicotyledons</taxon>
        <taxon>Gunneridae</taxon>
        <taxon>Pentapetalae</taxon>
        <taxon>rosids</taxon>
        <taxon>fabids</taxon>
        <taxon>Fabales</taxon>
        <taxon>Fabaceae</taxon>
        <taxon>Papilionoideae</taxon>
        <taxon>50 kb inversion clade</taxon>
        <taxon>NPAAA clade</taxon>
        <taxon>indigoferoid/millettioid clade</taxon>
        <taxon>Phaseoleae</taxon>
        <taxon>Vigna</taxon>
    </lineage>
</organism>
<evidence type="ECO:0000256" key="1">
    <source>
        <dbReference type="SAM" id="MobiDB-lite"/>
    </source>
</evidence>
<proteinExistence type="predicted"/>
<reference evidence="2 3" key="1">
    <citation type="journal article" date="2023" name="Life. Sci Alliance">
        <title>Evolutionary insights into 3D genome organization and epigenetic landscape of Vigna mungo.</title>
        <authorList>
            <person name="Junaid A."/>
            <person name="Singh B."/>
            <person name="Bhatia S."/>
        </authorList>
    </citation>
    <scope>NUCLEOTIDE SEQUENCE [LARGE SCALE GENOMIC DNA]</scope>
    <source>
        <strain evidence="2">Urdbean</strain>
    </source>
</reference>
<sequence>MQKGDQRIFCSTYFLISSRLTSTRRQDDTNNETIQGKSFSKDEDENHSNEKLWLLCIGSNTSITNNTNSHSSRESSQPTGKTRGEMCITIKEVIRFGLGINASTDDDSNNKTINTQNSSHNNRNNRLHHQLRSHHTHRSHAHTTLCCAIGSSHTFSVISSNS</sequence>
<feature type="region of interest" description="Disordered" evidence="1">
    <location>
        <begin position="24"/>
        <end position="45"/>
    </location>
</feature>
<evidence type="ECO:0000313" key="3">
    <source>
        <dbReference type="Proteomes" id="UP001374535"/>
    </source>
</evidence>
<accession>A0AAQ3N3G7</accession>
<dbReference type="EMBL" id="CP144694">
    <property type="protein sequence ID" value="WVZ02082.1"/>
    <property type="molecule type" value="Genomic_DNA"/>
</dbReference>
<dbReference type="Proteomes" id="UP001374535">
    <property type="component" value="Chromosome 7"/>
</dbReference>
<protein>
    <submittedName>
        <fullName evidence="2">Uncharacterized protein</fullName>
    </submittedName>
</protein>
<feature type="region of interest" description="Disordered" evidence="1">
    <location>
        <begin position="104"/>
        <end position="124"/>
    </location>
</feature>
<feature type="region of interest" description="Disordered" evidence="1">
    <location>
        <begin position="64"/>
        <end position="84"/>
    </location>
</feature>
<evidence type="ECO:0000313" key="2">
    <source>
        <dbReference type="EMBL" id="WVZ02082.1"/>
    </source>
</evidence>
<dbReference type="AlphaFoldDB" id="A0AAQ3N3G7"/>
<gene>
    <name evidence="2" type="ORF">V8G54_022888</name>
</gene>
<keyword evidence="3" id="KW-1185">Reference proteome</keyword>
<name>A0AAQ3N3G7_VIGMU</name>